<dbReference type="PANTHER" id="PTHR46889">
    <property type="entry name" value="TRANSPOSASE INSF FOR INSERTION SEQUENCE IS3B-RELATED"/>
    <property type="match status" value="1"/>
</dbReference>
<evidence type="ECO:0000313" key="3">
    <source>
        <dbReference type="EMBL" id="ASG67031.1"/>
    </source>
</evidence>
<dbReference type="InterPro" id="IPR036388">
    <property type="entry name" value="WH-like_DNA-bd_sf"/>
</dbReference>
<protein>
    <submittedName>
        <fullName evidence="3">IS3 family transposase</fullName>
    </submittedName>
</protein>
<dbReference type="InterPro" id="IPR009057">
    <property type="entry name" value="Homeodomain-like_sf"/>
</dbReference>
<keyword evidence="1" id="KW-0175">Coiled coil</keyword>
<reference evidence="3 5" key="1">
    <citation type="submission" date="2017-06" db="EMBL/GenBank/DDBJ databases">
        <title>Complete genome of Francisella halioticida.</title>
        <authorList>
            <person name="Sjodin A."/>
        </authorList>
    </citation>
    <scope>NUCLEOTIDE SEQUENCE [LARGE SCALE GENOMIC DNA]</scope>
    <source>
        <strain evidence="3 5">DSM 23729</strain>
    </source>
</reference>
<dbReference type="Gene3D" id="1.10.10.10">
    <property type="entry name" value="Winged helix-like DNA-binding domain superfamily/Winged helix DNA-binding domain"/>
    <property type="match status" value="1"/>
</dbReference>
<dbReference type="Pfam" id="PF13276">
    <property type="entry name" value="HTH_21"/>
    <property type="match status" value="1"/>
</dbReference>
<accession>A0ABM6LWU3</accession>
<feature type="domain" description="Integrase catalytic" evidence="2">
    <location>
        <begin position="219"/>
        <end position="379"/>
    </location>
</feature>
<dbReference type="InterPro" id="IPR025948">
    <property type="entry name" value="HTH-like_dom"/>
</dbReference>
<evidence type="ECO:0000313" key="4">
    <source>
        <dbReference type="EMBL" id="ASG67484.1"/>
    </source>
</evidence>
<dbReference type="InterPro" id="IPR050900">
    <property type="entry name" value="Transposase_IS3/IS150/IS904"/>
</dbReference>
<dbReference type="NCBIfam" id="NF033516">
    <property type="entry name" value="transpos_IS3"/>
    <property type="match status" value="1"/>
</dbReference>
<name>A0ABM6LWU3_9GAMM</name>
<dbReference type="PANTHER" id="PTHR46889:SF4">
    <property type="entry name" value="TRANSPOSASE INSO FOR INSERTION SEQUENCE ELEMENT IS911B-RELATED"/>
    <property type="match status" value="1"/>
</dbReference>
<dbReference type="EMBL" id="CP022132">
    <property type="protein sequence ID" value="ASG67031.1"/>
    <property type="molecule type" value="Genomic_DNA"/>
</dbReference>
<dbReference type="Gene3D" id="3.30.420.10">
    <property type="entry name" value="Ribonuclease H-like superfamily/Ribonuclease H"/>
    <property type="match status" value="1"/>
</dbReference>
<dbReference type="InterPro" id="IPR012337">
    <property type="entry name" value="RNaseH-like_sf"/>
</dbReference>
<sequence>MSNKRKIYTVEFKTKVVLEVLGKDQTITQLSVKYNITPKNINNWKTAFLENAELVMDPSKSVSQYKKDNAKLQTKIDQYSKKVGQLTIEKEFLEGKLVSLGLSDRKAMIDPKHKLSVVKQSCLLEVSRAGLYYKPVVNEHKEEVKAKLIQIHEEIPCYGYIKAHKQLIEDGFSICENTVQKYRKELGIKAILAVKKPNLNLSEPNKEHAIYSYKLKGLSILRPNQVWSTDITYIKTDAGTVYMAAIIDWYSKAVLSWEISNTMDSSLVMKVLNEALYKYGVPEIFNTDQGSQYTSNIHIQTLLDKKITISMDGKGRATDNICIERFWRSAKCERFYLNQYPGIVELRNDVDDYIDFYNNRRFHESINYKKPMEFYYDNLLEKRAA</sequence>
<evidence type="ECO:0000259" key="2">
    <source>
        <dbReference type="PROSITE" id="PS50994"/>
    </source>
</evidence>
<dbReference type="RefSeq" id="WP_088771596.1">
    <property type="nucleotide sequence ID" value="NZ_CP022132.1"/>
</dbReference>
<dbReference type="EMBL" id="CP022132">
    <property type="protein sequence ID" value="ASG67484.1"/>
    <property type="molecule type" value="Genomic_DNA"/>
</dbReference>
<dbReference type="SUPFAM" id="SSF46689">
    <property type="entry name" value="Homeodomain-like"/>
    <property type="match status" value="1"/>
</dbReference>
<gene>
    <name evidence="3" type="ORF">CDV26_00295</name>
    <name evidence="4" type="ORF">CDV26_02910</name>
</gene>
<dbReference type="InterPro" id="IPR036397">
    <property type="entry name" value="RNaseH_sf"/>
</dbReference>
<proteinExistence type="predicted"/>
<evidence type="ECO:0000313" key="5">
    <source>
        <dbReference type="Proteomes" id="UP000249910"/>
    </source>
</evidence>
<dbReference type="Pfam" id="PF13333">
    <property type="entry name" value="rve_2"/>
    <property type="match status" value="1"/>
</dbReference>
<dbReference type="PROSITE" id="PS50994">
    <property type="entry name" value="INTEGRASE"/>
    <property type="match status" value="1"/>
</dbReference>
<dbReference type="SUPFAM" id="SSF53098">
    <property type="entry name" value="Ribonuclease H-like"/>
    <property type="match status" value="1"/>
</dbReference>
<dbReference type="Pfam" id="PF00665">
    <property type="entry name" value="rve"/>
    <property type="match status" value="1"/>
</dbReference>
<feature type="coiled-coil region" evidence="1">
    <location>
        <begin position="62"/>
        <end position="96"/>
    </location>
</feature>
<dbReference type="Proteomes" id="UP000249910">
    <property type="component" value="Chromosome"/>
</dbReference>
<keyword evidence="5" id="KW-1185">Reference proteome</keyword>
<evidence type="ECO:0000256" key="1">
    <source>
        <dbReference type="SAM" id="Coils"/>
    </source>
</evidence>
<dbReference type="InterPro" id="IPR048020">
    <property type="entry name" value="Transpos_IS3"/>
</dbReference>
<organism evidence="3 5">
    <name type="scientific">Francisella halioticida</name>
    <dbReference type="NCBI Taxonomy" id="549298"/>
    <lineage>
        <taxon>Bacteria</taxon>
        <taxon>Pseudomonadati</taxon>
        <taxon>Pseudomonadota</taxon>
        <taxon>Gammaproteobacteria</taxon>
        <taxon>Thiotrichales</taxon>
        <taxon>Francisellaceae</taxon>
        <taxon>Francisella</taxon>
    </lineage>
</organism>
<dbReference type="InterPro" id="IPR001584">
    <property type="entry name" value="Integrase_cat-core"/>
</dbReference>